<proteinExistence type="predicted"/>
<evidence type="ECO:0000313" key="2">
    <source>
        <dbReference type="EMBL" id="CAB5170328.1"/>
    </source>
</evidence>
<name>A0A6J7WFI6_9CAUD</name>
<organism evidence="2">
    <name type="scientific">uncultured Caudovirales phage</name>
    <dbReference type="NCBI Taxonomy" id="2100421"/>
    <lineage>
        <taxon>Viruses</taxon>
        <taxon>Duplodnaviria</taxon>
        <taxon>Heunggongvirae</taxon>
        <taxon>Uroviricota</taxon>
        <taxon>Caudoviricetes</taxon>
        <taxon>Peduoviridae</taxon>
        <taxon>Maltschvirus</taxon>
        <taxon>Maltschvirus maltsch</taxon>
    </lineage>
</organism>
<accession>A0A6J7WFI6</accession>
<sequence length="81" mass="9320">MTNLSINPKFVSDTNNFSFKNVPTMYYGFMDVVYKGKRIAIINGLSAPLQWTGKNDFHVPIKVIIQLENMVIRLIKKSNKK</sequence>
<evidence type="ECO:0000313" key="1">
    <source>
        <dbReference type="EMBL" id="CAB4126234.1"/>
    </source>
</evidence>
<gene>
    <name evidence="2" type="ORF">UFOVP153_14</name>
    <name evidence="1" type="ORF">UFOVP69_44</name>
</gene>
<reference evidence="2" key="1">
    <citation type="submission" date="2020-05" db="EMBL/GenBank/DDBJ databases">
        <authorList>
            <person name="Chiriac C."/>
            <person name="Salcher M."/>
            <person name="Ghai R."/>
            <person name="Kavagutti S V."/>
        </authorList>
    </citation>
    <scope>NUCLEOTIDE SEQUENCE</scope>
</reference>
<dbReference type="EMBL" id="LR796194">
    <property type="protein sequence ID" value="CAB4126234.1"/>
    <property type="molecule type" value="Genomic_DNA"/>
</dbReference>
<dbReference type="EMBL" id="LR798204">
    <property type="protein sequence ID" value="CAB5170328.1"/>
    <property type="molecule type" value="Genomic_DNA"/>
</dbReference>
<protein>
    <submittedName>
        <fullName evidence="2">Uncharacterized protein</fullName>
    </submittedName>
</protein>